<evidence type="ECO:0000313" key="1">
    <source>
        <dbReference type="EMBL" id="KAK8221842.1"/>
    </source>
</evidence>
<organism evidence="1 2">
    <name type="scientific">Zalaria obscura</name>
    <dbReference type="NCBI Taxonomy" id="2024903"/>
    <lineage>
        <taxon>Eukaryota</taxon>
        <taxon>Fungi</taxon>
        <taxon>Dikarya</taxon>
        <taxon>Ascomycota</taxon>
        <taxon>Pezizomycotina</taxon>
        <taxon>Dothideomycetes</taxon>
        <taxon>Dothideomycetidae</taxon>
        <taxon>Dothideales</taxon>
        <taxon>Zalariaceae</taxon>
        <taxon>Zalaria</taxon>
    </lineage>
</organism>
<name>A0ACC3SQS6_9PEZI</name>
<dbReference type="EMBL" id="JAMKPW020000001">
    <property type="protein sequence ID" value="KAK8221842.1"/>
    <property type="molecule type" value="Genomic_DNA"/>
</dbReference>
<comment type="caution">
    <text evidence="1">The sequence shown here is derived from an EMBL/GenBank/DDBJ whole genome shotgun (WGS) entry which is preliminary data.</text>
</comment>
<keyword evidence="2" id="KW-1185">Reference proteome</keyword>
<sequence>MFTAECVPNSTYCGISFQAATDRAKVCESRSGPEVTRPPVRYEIIHRRKSTRAFPSRHRSTLRTVSSKSVRIANQQLDITISDHLIMHLLPAFLFSSLAYAGVHRLSKRTLPPLEDFPDNDAANAQKANLQSALPDAITLAATVSGTQLSYQDVWDKYFPRDAQQAVQGVWNNIISDTSNPGTGTDTLKNAIILGFDFASDAAQQGLSDDFCAQGYDAYTAQVPTGPWTLPTSNCEPTGPASTPTCGPYDMSVDDAESLNQQLDTIGADGISACCAQGNGCWNVVTTDNVAIDLCSSNDNWQCVDCARMANYAAGLISTCQQDGNVGGSQDIIEAPGLSIAI</sequence>
<proteinExistence type="predicted"/>
<reference evidence="1" key="1">
    <citation type="submission" date="2024-02" db="EMBL/GenBank/DDBJ databases">
        <title>Metagenome Assembled Genome of Zalaria obscura JY119.</title>
        <authorList>
            <person name="Vighnesh L."/>
            <person name="Jagadeeshwari U."/>
            <person name="Venkata Ramana C."/>
            <person name="Sasikala C."/>
        </authorList>
    </citation>
    <scope>NUCLEOTIDE SEQUENCE</scope>
    <source>
        <strain evidence="1">JY119</strain>
    </source>
</reference>
<dbReference type="Proteomes" id="UP001320706">
    <property type="component" value="Unassembled WGS sequence"/>
</dbReference>
<gene>
    <name evidence="1" type="ORF">M8818_000007</name>
</gene>
<evidence type="ECO:0000313" key="2">
    <source>
        <dbReference type="Proteomes" id="UP001320706"/>
    </source>
</evidence>
<protein>
    <submittedName>
        <fullName evidence="1">Uncharacterized protein</fullName>
    </submittedName>
</protein>
<accession>A0ACC3SQS6</accession>